<organism evidence="7 8">
    <name type="scientific">Microbulbifer okhotskensis</name>
    <dbReference type="NCBI Taxonomy" id="2926617"/>
    <lineage>
        <taxon>Bacteria</taxon>
        <taxon>Pseudomonadati</taxon>
        <taxon>Pseudomonadota</taxon>
        <taxon>Gammaproteobacteria</taxon>
        <taxon>Cellvibrionales</taxon>
        <taxon>Microbulbiferaceae</taxon>
        <taxon>Microbulbifer</taxon>
    </lineage>
</organism>
<dbReference type="InterPro" id="IPR017961">
    <property type="entry name" value="DNA_pol_Y-fam_little_finger"/>
</dbReference>
<dbReference type="CDD" id="cd01700">
    <property type="entry name" value="PolY_Pol_V_umuC"/>
    <property type="match status" value="1"/>
</dbReference>
<dbReference type="PROSITE" id="PS50173">
    <property type="entry name" value="UMUC"/>
    <property type="match status" value="1"/>
</dbReference>
<name>A0A9X2ERT8_9GAMM</name>
<evidence type="ECO:0000313" key="7">
    <source>
        <dbReference type="EMBL" id="MCO1336626.1"/>
    </source>
</evidence>
<dbReference type="Gene3D" id="1.10.150.20">
    <property type="entry name" value="5' to 3' exonuclease, C-terminal subdomain"/>
    <property type="match status" value="1"/>
</dbReference>
<dbReference type="NCBIfam" id="NF002955">
    <property type="entry name" value="PRK03609.1"/>
    <property type="match status" value="1"/>
</dbReference>
<dbReference type="Proteomes" id="UP001139028">
    <property type="component" value="Unassembled WGS sequence"/>
</dbReference>
<dbReference type="GO" id="GO:0003887">
    <property type="term" value="F:DNA-directed DNA polymerase activity"/>
    <property type="evidence" value="ECO:0007669"/>
    <property type="project" value="TreeGrafter"/>
</dbReference>
<evidence type="ECO:0000259" key="6">
    <source>
        <dbReference type="PROSITE" id="PS50173"/>
    </source>
</evidence>
<comment type="similarity">
    <text evidence="1">Belongs to the DNA polymerase type-Y family.</text>
</comment>
<proteinExistence type="inferred from homology"/>
<dbReference type="Pfam" id="PF00817">
    <property type="entry name" value="IMS"/>
    <property type="match status" value="1"/>
</dbReference>
<dbReference type="Gene3D" id="3.30.70.270">
    <property type="match status" value="1"/>
</dbReference>
<dbReference type="GO" id="GO:0005829">
    <property type="term" value="C:cytosol"/>
    <property type="evidence" value="ECO:0007669"/>
    <property type="project" value="TreeGrafter"/>
</dbReference>
<gene>
    <name evidence="7" type="ORF">MO867_20045</name>
</gene>
<keyword evidence="4" id="KW-0234">DNA repair</keyword>
<dbReference type="AlphaFoldDB" id="A0A9X2ERT8"/>
<reference evidence="7" key="1">
    <citation type="journal article" date="2022" name="Arch. Microbiol.">
        <title>Microbulbifer okhotskensis sp. nov., isolated from a deep bottom sediment of the Okhotsk Sea.</title>
        <authorList>
            <person name="Romanenko L."/>
            <person name="Kurilenko V."/>
            <person name="Otstavnykh N."/>
            <person name="Velansky P."/>
            <person name="Isaeva M."/>
            <person name="Mikhailov V."/>
        </authorList>
    </citation>
    <scope>NUCLEOTIDE SEQUENCE</scope>
    <source>
        <strain evidence="7">OS29</strain>
    </source>
</reference>
<dbReference type="InterPro" id="IPR050116">
    <property type="entry name" value="DNA_polymerase-Y"/>
</dbReference>
<dbReference type="InterPro" id="IPR043128">
    <property type="entry name" value="Rev_trsase/Diguanyl_cyclase"/>
</dbReference>
<dbReference type="EMBL" id="JALBWM010000164">
    <property type="protein sequence ID" value="MCO1336626.1"/>
    <property type="molecule type" value="Genomic_DNA"/>
</dbReference>
<dbReference type="InterPro" id="IPR043502">
    <property type="entry name" value="DNA/RNA_pol_sf"/>
</dbReference>
<dbReference type="InterPro" id="IPR025188">
    <property type="entry name" value="DUF4113"/>
</dbReference>
<keyword evidence="3" id="KW-0741">SOS mutagenesis</keyword>
<dbReference type="PANTHER" id="PTHR11076:SF34">
    <property type="entry name" value="PROTEIN UMUC"/>
    <property type="match status" value="1"/>
</dbReference>
<dbReference type="GO" id="GO:0003684">
    <property type="term" value="F:damaged DNA binding"/>
    <property type="evidence" value="ECO:0007669"/>
    <property type="project" value="InterPro"/>
</dbReference>
<dbReference type="PANTHER" id="PTHR11076">
    <property type="entry name" value="DNA REPAIR POLYMERASE UMUC / TRANSFERASE FAMILY MEMBER"/>
    <property type="match status" value="1"/>
</dbReference>
<dbReference type="Pfam" id="PF11799">
    <property type="entry name" value="IMS_C"/>
    <property type="match status" value="1"/>
</dbReference>
<dbReference type="GO" id="GO:0006281">
    <property type="term" value="P:DNA repair"/>
    <property type="evidence" value="ECO:0007669"/>
    <property type="project" value="UniProtKB-KW"/>
</dbReference>
<evidence type="ECO:0000256" key="2">
    <source>
        <dbReference type="ARBA" id="ARBA00022763"/>
    </source>
</evidence>
<keyword evidence="2" id="KW-0227">DNA damage</keyword>
<dbReference type="GO" id="GO:0042276">
    <property type="term" value="P:error-prone translesion synthesis"/>
    <property type="evidence" value="ECO:0007669"/>
    <property type="project" value="TreeGrafter"/>
</dbReference>
<evidence type="ECO:0000313" key="8">
    <source>
        <dbReference type="Proteomes" id="UP001139028"/>
    </source>
</evidence>
<dbReference type="InterPro" id="IPR001126">
    <property type="entry name" value="UmuC"/>
</dbReference>
<dbReference type="SUPFAM" id="SSF56672">
    <property type="entry name" value="DNA/RNA polymerases"/>
    <property type="match status" value="1"/>
</dbReference>
<dbReference type="RefSeq" id="WP_252472416.1">
    <property type="nucleotide sequence ID" value="NZ_JALBWM010000164.1"/>
</dbReference>
<evidence type="ECO:0000256" key="3">
    <source>
        <dbReference type="ARBA" id="ARBA00023199"/>
    </source>
</evidence>
<dbReference type="GO" id="GO:0009432">
    <property type="term" value="P:SOS response"/>
    <property type="evidence" value="ECO:0007669"/>
    <property type="project" value="UniProtKB-KW"/>
</dbReference>
<evidence type="ECO:0000256" key="1">
    <source>
        <dbReference type="ARBA" id="ARBA00010945"/>
    </source>
</evidence>
<keyword evidence="8" id="KW-1185">Reference proteome</keyword>
<comment type="caution">
    <text evidence="7">The sequence shown here is derived from an EMBL/GenBank/DDBJ whole genome shotgun (WGS) entry which is preliminary data.</text>
</comment>
<sequence>MLALVDCNSCYASCEQIFRPDLRGCPVVVLSNNDGCVVARSKEAKSLGIPDLQPFFKIEYLLRKHGVTIFSSNYALYGDISNRVMITLRQFSPEVEVYSIDEMFLDLHGLQECPLDYGQQIRQTLWREIRMPVGVGIAPSKTLAKLANRAAKKIPKCQGVCILDSPQKWQWLQRRTEVSDVWGVGRRLSKRLGHLDIKTAYDLAQANPKILRRHTNINIERTIEELNGVSCLSLEEQPSARKQIYCTRSFGEKLIELQPILQAVTLYASRAAEKLRAQASLVKSVHVFLHTSPHEPNYYSRSTVVQTPYPTDDTRLIVQLVKRAVSELYRRECRFLKAGVGLVELVPSSLGQGDLFTQGQPVRAGEAMQAIDHINQRFGRGTLFLGAEGIKKKWKMRQQHKSPAYTTRWDELPEVAT</sequence>
<feature type="domain" description="UmuC" evidence="6">
    <location>
        <begin position="2"/>
        <end position="185"/>
    </location>
</feature>
<protein>
    <submittedName>
        <fullName evidence="7">Y-family DNA polymerase</fullName>
    </submittedName>
</protein>
<keyword evidence="5" id="KW-0742">SOS response</keyword>
<dbReference type="Gene3D" id="3.40.1170.60">
    <property type="match status" value="1"/>
</dbReference>
<evidence type="ECO:0000256" key="5">
    <source>
        <dbReference type="ARBA" id="ARBA00023236"/>
    </source>
</evidence>
<evidence type="ECO:0000256" key="4">
    <source>
        <dbReference type="ARBA" id="ARBA00023204"/>
    </source>
</evidence>
<accession>A0A9X2ERT8</accession>
<dbReference type="Pfam" id="PF13438">
    <property type="entry name" value="DUF4113"/>
    <property type="match status" value="1"/>
</dbReference>